<protein>
    <submittedName>
        <fullName evidence="1">Uncharacterized protein</fullName>
    </submittedName>
</protein>
<evidence type="ECO:0000313" key="2">
    <source>
        <dbReference type="Proteomes" id="UP001056120"/>
    </source>
</evidence>
<reference evidence="2" key="1">
    <citation type="journal article" date="2022" name="Mol. Ecol. Resour.">
        <title>The genomes of chicory, endive, great burdock and yacon provide insights into Asteraceae palaeo-polyploidization history and plant inulin production.</title>
        <authorList>
            <person name="Fan W."/>
            <person name="Wang S."/>
            <person name="Wang H."/>
            <person name="Wang A."/>
            <person name="Jiang F."/>
            <person name="Liu H."/>
            <person name="Zhao H."/>
            <person name="Xu D."/>
            <person name="Zhang Y."/>
        </authorList>
    </citation>
    <scope>NUCLEOTIDE SEQUENCE [LARGE SCALE GENOMIC DNA]</scope>
    <source>
        <strain evidence="2">cv. Yunnan</strain>
    </source>
</reference>
<name>A0ACB9HQR8_9ASTR</name>
<dbReference type="EMBL" id="CM042028">
    <property type="protein sequence ID" value="KAI3797187.1"/>
    <property type="molecule type" value="Genomic_DNA"/>
</dbReference>
<accession>A0ACB9HQR8</accession>
<sequence>MRALEKILISGCGRNVELDKNKQEEEVECLSRKERDGSVAFPSILMHTFHSIRDLDLRDYKGVEVVFEIESSQQPLLPNLQHLKLSDVSRMSHVWKCTNWNEFLILQKQSAFHNLTTIKISYCNKIKYLFSPLMAQLLSNLKTILIYSCDGMEEVISNRDDNDEEMTTSTTTNFFPHLRSLSFQGLKNLKRIDGGGFHDEFEFVSSSLCQYSKEIYISYCRGLSSVVPSYAVGQMQKLQVLRVEDCKSLTEVFETEGIDNIDSCDYSSSTNIDEENGGTGPTSTTLAITKLKNISVPQLSNLRKLVIAHCDLLQYVFTFSTLESLRELKELTIQECNTMKMIVKEENVEQTMRSKVVMFPRLESLELISLPNVTGFFLGMNDFQWLLLEYVMIFKCPQMMVFTFGESIAPKLKYIHTSLGKHSIECGLNFHVMTDMHQTLLPTLESQSFERLPWSFHNLIEIDLKNDNEAKNIIPSNELLQLEMLERIQVGFCGDVEEVFEVEAMEGTTQTVVQIPNLTHIELQSLSRLMYIWKSNHHDHMRTILNFPNLKTLSIDRCFNLEHVFTSSMVGSLVNLLNLHVSSCDYMQVIVRAEKSELEGTNSESQTVVQVPNLTRLELKSLERLKYIWKRSHHVLKFPNLTTLSIDDCDRLKHVFTSSMVGSLLQVRDLHIRDCQYLGVIVKEEIEESECDAKVKEMVTLPCLMSLKLEKLYSLKGFFLGNDDFSCPLLHTLEIIECPKITVFTKGHLATPALNVIDTSFGRYHIREGINSFIKTKQHEGFQF</sequence>
<organism evidence="1 2">
    <name type="scientific">Smallanthus sonchifolius</name>
    <dbReference type="NCBI Taxonomy" id="185202"/>
    <lineage>
        <taxon>Eukaryota</taxon>
        <taxon>Viridiplantae</taxon>
        <taxon>Streptophyta</taxon>
        <taxon>Embryophyta</taxon>
        <taxon>Tracheophyta</taxon>
        <taxon>Spermatophyta</taxon>
        <taxon>Magnoliopsida</taxon>
        <taxon>eudicotyledons</taxon>
        <taxon>Gunneridae</taxon>
        <taxon>Pentapetalae</taxon>
        <taxon>asterids</taxon>
        <taxon>campanulids</taxon>
        <taxon>Asterales</taxon>
        <taxon>Asteraceae</taxon>
        <taxon>Asteroideae</taxon>
        <taxon>Heliantheae alliance</taxon>
        <taxon>Millerieae</taxon>
        <taxon>Smallanthus</taxon>
    </lineage>
</organism>
<evidence type="ECO:0000313" key="1">
    <source>
        <dbReference type="EMBL" id="KAI3797187.1"/>
    </source>
</evidence>
<comment type="caution">
    <text evidence="1">The sequence shown here is derived from an EMBL/GenBank/DDBJ whole genome shotgun (WGS) entry which is preliminary data.</text>
</comment>
<gene>
    <name evidence="1" type="ORF">L1987_32441</name>
</gene>
<proteinExistence type="predicted"/>
<keyword evidence="2" id="KW-1185">Reference proteome</keyword>
<reference evidence="1 2" key="2">
    <citation type="journal article" date="2022" name="Mol. Ecol. Resour.">
        <title>The genomes of chicory, endive, great burdock and yacon provide insights into Asteraceae paleo-polyploidization history and plant inulin production.</title>
        <authorList>
            <person name="Fan W."/>
            <person name="Wang S."/>
            <person name="Wang H."/>
            <person name="Wang A."/>
            <person name="Jiang F."/>
            <person name="Liu H."/>
            <person name="Zhao H."/>
            <person name="Xu D."/>
            <person name="Zhang Y."/>
        </authorList>
    </citation>
    <scope>NUCLEOTIDE SEQUENCE [LARGE SCALE GENOMIC DNA]</scope>
    <source>
        <strain evidence="2">cv. Yunnan</strain>
        <tissue evidence="1">Leaves</tissue>
    </source>
</reference>
<dbReference type="Proteomes" id="UP001056120">
    <property type="component" value="Linkage Group LG11"/>
</dbReference>